<dbReference type="Pfam" id="PF13676">
    <property type="entry name" value="TIR_2"/>
    <property type="match status" value="1"/>
</dbReference>
<dbReference type="AlphaFoldDB" id="V5BRV9"/>
<evidence type="ECO:0000259" key="1">
    <source>
        <dbReference type="Pfam" id="PF13676"/>
    </source>
</evidence>
<gene>
    <name evidence="2" type="ORF">MGMO_141c00050</name>
</gene>
<dbReference type="Proteomes" id="UP000017842">
    <property type="component" value="Unassembled WGS sequence"/>
</dbReference>
<sequence>MAEQRVSLFVSHKVKYHKEAAKRIKEILQARAERLDVYICEDTEAGVKWRDLIKEKLTDANVLLLLLPPSGSDISWIKSEIKTFQEAHPNGWIVPFKCEDDKVPDFIKDRQVVDAIAENFYKFLLIPLFKGDPNSRLKTPLNTRITDGDLRRDAKEIEEIVRGLAPYKSRSYGEYLVVEVCGLDVDKSLDDAAVYAPDGCTEILNWQRKEFTWAELVDWANEEKGKGTFWVTEMEDVIKIVCDGKCPPIMTSTFRGRGGRSVSRIFEPHLYNVDYVDDNPVRFYFSFHQALTPELVRGTGQIGDIFNALYTATRMRWEIIEPYYVKRISQLPSNVDEQKQLIGHVINSFRVIDEYSERHNIIDDVYNDFKSNGNENLDDLVQFIKLRKAIKDNLIKAAQQDDFKQFVGQLAKALPLNLRVTEMLAEEYLKLVREDHKKLTAFLKLYDVAKKTVDVQEVQEFAGVGDA</sequence>
<organism evidence="2 3">
    <name type="scientific">Methyloglobulus morosus KoM1</name>
    <dbReference type="NCBI Taxonomy" id="1116472"/>
    <lineage>
        <taxon>Bacteria</taxon>
        <taxon>Pseudomonadati</taxon>
        <taxon>Pseudomonadota</taxon>
        <taxon>Gammaproteobacteria</taxon>
        <taxon>Methylococcales</taxon>
        <taxon>Methylococcaceae</taxon>
        <taxon>Methyloglobulus</taxon>
    </lineage>
</organism>
<accession>V5BRV9</accession>
<keyword evidence="3" id="KW-1185">Reference proteome</keyword>
<dbReference type="OrthoDB" id="9807630at2"/>
<comment type="caution">
    <text evidence="2">The sequence shown here is derived from an EMBL/GenBank/DDBJ whole genome shotgun (WGS) entry which is preliminary data.</text>
</comment>
<dbReference type="RefSeq" id="WP_023496119.1">
    <property type="nucleotide sequence ID" value="NZ_AYLO01000130.1"/>
</dbReference>
<evidence type="ECO:0000313" key="3">
    <source>
        <dbReference type="Proteomes" id="UP000017842"/>
    </source>
</evidence>
<reference evidence="2 3" key="1">
    <citation type="journal article" date="2013" name="Genome Announc.">
        <title>Draft Genome Sequence of the Methanotrophic Gammaproteobacterium Methyloglobulus morosus DSM 22980 Strain KoM1.</title>
        <authorList>
            <person name="Poehlein A."/>
            <person name="Deutzmann J.S."/>
            <person name="Daniel R."/>
            <person name="Simeonova D.D."/>
        </authorList>
    </citation>
    <scope>NUCLEOTIDE SEQUENCE [LARGE SCALE GENOMIC DNA]</scope>
    <source>
        <strain evidence="2 3">KoM1</strain>
    </source>
</reference>
<proteinExistence type="predicted"/>
<protein>
    <recommendedName>
        <fullName evidence="1">TIR domain-containing protein</fullName>
    </recommendedName>
</protein>
<dbReference type="GO" id="GO:0007165">
    <property type="term" value="P:signal transduction"/>
    <property type="evidence" value="ECO:0007669"/>
    <property type="project" value="InterPro"/>
</dbReference>
<dbReference type="STRING" id="1116472.MGMO_141c00050"/>
<feature type="domain" description="TIR" evidence="1">
    <location>
        <begin position="9"/>
        <end position="116"/>
    </location>
</feature>
<name>V5BRV9_9GAMM</name>
<dbReference type="Gene3D" id="3.40.50.10140">
    <property type="entry name" value="Toll/interleukin-1 receptor homology (TIR) domain"/>
    <property type="match status" value="1"/>
</dbReference>
<dbReference type="InterPro" id="IPR000157">
    <property type="entry name" value="TIR_dom"/>
</dbReference>
<dbReference type="EMBL" id="AYLO01000130">
    <property type="protein sequence ID" value="ESS68922.1"/>
    <property type="molecule type" value="Genomic_DNA"/>
</dbReference>
<evidence type="ECO:0000313" key="2">
    <source>
        <dbReference type="EMBL" id="ESS68922.1"/>
    </source>
</evidence>
<dbReference type="InterPro" id="IPR035897">
    <property type="entry name" value="Toll_tir_struct_dom_sf"/>
</dbReference>